<comment type="cofactor">
    <cofactor evidence="1">
        <name>FAD</name>
        <dbReference type="ChEBI" id="CHEBI:57692"/>
    </cofactor>
</comment>
<dbReference type="SUPFAM" id="SSF51905">
    <property type="entry name" value="FAD/NAD(P)-binding domain"/>
    <property type="match status" value="1"/>
</dbReference>
<dbReference type="InterPro" id="IPR012941">
    <property type="entry name" value="Phe_hydrox_C_dim_dom"/>
</dbReference>
<dbReference type="PANTHER" id="PTHR43004">
    <property type="entry name" value="TRK SYSTEM POTASSIUM UPTAKE PROTEIN"/>
    <property type="match status" value="1"/>
</dbReference>
<dbReference type="PANTHER" id="PTHR43004:SF19">
    <property type="entry name" value="BINDING MONOOXYGENASE, PUTATIVE (JCVI)-RELATED"/>
    <property type="match status" value="1"/>
</dbReference>
<proteinExistence type="inferred from homology"/>
<reference evidence="9" key="1">
    <citation type="journal article" date="2020" name="Fungal Divers.">
        <title>Resolving the Mortierellaceae phylogeny through synthesis of multi-gene phylogenetics and phylogenomics.</title>
        <authorList>
            <person name="Vandepol N."/>
            <person name="Liber J."/>
            <person name="Desiro A."/>
            <person name="Na H."/>
            <person name="Kennedy M."/>
            <person name="Barry K."/>
            <person name="Grigoriev I.V."/>
            <person name="Miller A.N."/>
            <person name="O'Donnell K."/>
            <person name="Stajich J.E."/>
            <person name="Bonito G."/>
        </authorList>
    </citation>
    <scope>NUCLEOTIDE SEQUENCE</scope>
    <source>
        <strain evidence="9">NVP60</strain>
    </source>
</reference>
<evidence type="ECO:0000313" key="10">
    <source>
        <dbReference type="Proteomes" id="UP000823405"/>
    </source>
</evidence>
<feature type="domain" description="FAD-binding" evidence="7">
    <location>
        <begin position="10"/>
        <end position="206"/>
    </location>
</feature>
<evidence type="ECO:0000313" key="9">
    <source>
        <dbReference type="EMBL" id="KAG0314179.1"/>
    </source>
</evidence>
<evidence type="ECO:0000256" key="4">
    <source>
        <dbReference type="ARBA" id="ARBA00022827"/>
    </source>
</evidence>
<dbReference type="Gene3D" id="3.50.50.60">
    <property type="entry name" value="FAD/NAD(P)-binding domain"/>
    <property type="match status" value="2"/>
</dbReference>
<feature type="region of interest" description="Disordered" evidence="6">
    <location>
        <begin position="409"/>
        <end position="430"/>
    </location>
</feature>
<organism evidence="9 10">
    <name type="scientific">Linnemannia gamsii</name>
    <dbReference type="NCBI Taxonomy" id="64522"/>
    <lineage>
        <taxon>Eukaryota</taxon>
        <taxon>Fungi</taxon>
        <taxon>Fungi incertae sedis</taxon>
        <taxon>Mucoromycota</taxon>
        <taxon>Mortierellomycotina</taxon>
        <taxon>Mortierellomycetes</taxon>
        <taxon>Mortierellales</taxon>
        <taxon>Mortierellaceae</taxon>
        <taxon>Linnemannia</taxon>
    </lineage>
</organism>
<comment type="similarity">
    <text evidence="2">Belongs to the PheA/TfdB FAD monooxygenase family.</text>
</comment>
<evidence type="ECO:0000256" key="3">
    <source>
        <dbReference type="ARBA" id="ARBA00022630"/>
    </source>
</evidence>
<dbReference type="EMBL" id="JAAAIN010000462">
    <property type="protein sequence ID" value="KAG0314179.1"/>
    <property type="molecule type" value="Genomic_DNA"/>
</dbReference>
<feature type="compositionally biased region" description="Low complexity" evidence="6">
    <location>
        <begin position="409"/>
        <end position="420"/>
    </location>
</feature>
<keyword evidence="4" id="KW-0274">FAD</keyword>
<dbReference type="GO" id="GO:0071949">
    <property type="term" value="F:FAD binding"/>
    <property type="evidence" value="ECO:0007669"/>
    <property type="project" value="InterPro"/>
</dbReference>
<dbReference type="InterPro" id="IPR036249">
    <property type="entry name" value="Thioredoxin-like_sf"/>
</dbReference>
<keyword evidence="10" id="KW-1185">Reference proteome</keyword>
<accession>A0A9P6R9L9</accession>
<protein>
    <recommendedName>
        <fullName evidence="11">FAD-binding domain-containing protein</fullName>
    </recommendedName>
</protein>
<evidence type="ECO:0000256" key="2">
    <source>
        <dbReference type="ARBA" id="ARBA00007801"/>
    </source>
</evidence>
<dbReference type="InterPro" id="IPR036188">
    <property type="entry name" value="FAD/NAD-bd_sf"/>
</dbReference>
<dbReference type="Pfam" id="PF01494">
    <property type="entry name" value="FAD_binding_3"/>
    <property type="match status" value="2"/>
</dbReference>
<evidence type="ECO:0000256" key="6">
    <source>
        <dbReference type="SAM" id="MobiDB-lite"/>
    </source>
</evidence>
<feature type="domain" description="FAD-binding" evidence="7">
    <location>
        <begin position="237"/>
        <end position="344"/>
    </location>
</feature>
<evidence type="ECO:0008006" key="11">
    <source>
        <dbReference type="Google" id="ProtNLM"/>
    </source>
</evidence>
<dbReference type="OrthoDB" id="2690153at2759"/>
<dbReference type="AlphaFoldDB" id="A0A9P6R9L9"/>
<dbReference type="InterPro" id="IPR050641">
    <property type="entry name" value="RIFMO-like"/>
</dbReference>
<dbReference type="PRINTS" id="PR00420">
    <property type="entry name" value="RNGMNOXGNASE"/>
</dbReference>
<dbReference type="Proteomes" id="UP000823405">
    <property type="component" value="Unassembled WGS sequence"/>
</dbReference>
<dbReference type="InterPro" id="IPR002938">
    <property type="entry name" value="FAD-bd"/>
</dbReference>
<dbReference type="InterPro" id="IPR038220">
    <property type="entry name" value="PHOX_C_sf"/>
</dbReference>
<feature type="domain" description="Phenol hydroxylase-like C-terminal dimerisation" evidence="8">
    <location>
        <begin position="434"/>
        <end position="583"/>
    </location>
</feature>
<evidence type="ECO:0000259" key="8">
    <source>
        <dbReference type="Pfam" id="PF07976"/>
    </source>
</evidence>
<evidence type="ECO:0000256" key="1">
    <source>
        <dbReference type="ARBA" id="ARBA00001974"/>
    </source>
</evidence>
<evidence type="ECO:0000259" key="7">
    <source>
        <dbReference type="Pfam" id="PF01494"/>
    </source>
</evidence>
<gene>
    <name evidence="9" type="ORF">BGZ97_009556</name>
</gene>
<keyword evidence="3" id="KW-0285">Flavoprotein</keyword>
<dbReference type="GO" id="GO:0016709">
    <property type="term" value="F:oxidoreductase activity, acting on paired donors, with incorporation or reduction of molecular oxygen, NAD(P)H as one donor, and incorporation of one atom of oxygen"/>
    <property type="evidence" value="ECO:0007669"/>
    <property type="project" value="UniProtKB-ARBA"/>
</dbReference>
<dbReference type="Pfam" id="PF07976">
    <property type="entry name" value="Phe_hydrox_dim"/>
    <property type="match status" value="1"/>
</dbReference>
<dbReference type="Gene3D" id="3.30.70.2450">
    <property type="match status" value="1"/>
</dbReference>
<sequence>MSPSTPALLPVLIAGAGPVGLFEALLLTQLGIPVRIIDRELAISPYSRALGLHCRTMEILQFTGIIDSFLDKGKPMTNVSYYRNSRLVGSLPVIQAPEQSRFSTGMFLEQAKTSEILLTKLKELGVEVEYGWELLDTKVVDGRDGEEEYVETAIRRALVGGQVVKGGEDKDYETQVVRSKYLVACDGGRSTVRHKINIAFPGRSLAQKILMWDGHFRIGVEDSDLTPGEDFDKTLRDLTIEHFQSVVNATASPAKFKVTSTAWLTCFKLNERRADHFVHKNRIFLAGDAAHIHSPSGGQGMNTGLQDAHNLAWKLGYVLNGLAKPEVLLPTYEERGAMADRAIRVSSQIMARNRAQGVLADVKMYLLDVKYEKNIVNRSHETQPEPAAEHKVGIRAKDGILLPFYSTTTTTSSSSATLSANTKDKKDPQPTLRLHSLFTGVARFHILVFTSDQLTIDAKEISTLLDRHVTQWRSKWPYGSTLQDGYADKDLFKVHVIASPPSSASSAASNTALLEMSRREVGKGKVYIDSDGRSHKEYGFAATKGQGGITVVRPDSHIGFRVHGVQEQSWKDVDAYFSSILVIQTEQTF</sequence>
<dbReference type="SUPFAM" id="SSF52833">
    <property type="entry name" value="Thioredoxin-like"/>
    <property type="match status" value="1"/>
</dbReference>
<comment type="caution">
    <text evidence="9">The sequence shown here is derived from an EMBL/GenBank/DDBJ whole genome shotgun (WGS) entry which is preliminary data.</text>
</comment>
<dbReference type="Gene3D" id="3.40.30.20">
    <property type="match status" value="1"/>
</dbReference>
<keyword evidence="5" id="KW-0560">Oxidoreductase</keyword>
<name>A0A9P6R9L9_9FUNG</name>
<evidence type="ECO:0000256" key="5">
    <source>
        <dbReference type="ARBA" id="ARBA00023002"/>
    </source>
</evidence>